<protein>
    <submittedName>
        <fullName evidence="8">Cold-shock protein</fullName>
    </submittedName>
</protein>
<dbReference type="EMBL" id="MFTP01000010">
    <property type="protein sequence ID" value="OGI65923.1"/>
    <property type="molecule type" value="Genomic_DNA"/>
</dbReference>
<gene>
    <name evidence="8" type="ORF">A2647_03915</name>
</gene>
<keyword evidence="2" id="KW-0963">Cytoplasm</keyword>
<dbReference type="AlphaFoldDB" id="A0A1F6V8F4"/>
<keyword evidence="4" id="KW-0238">DNA-binding</keyword>
<evidence type="ECO:0000313" key="9">
    <source>
        <dbReference type="Proteomes" id="UP000177370"/>
    </source>
</evidence>
<evidence type="ECO:0000256" key="1">
    <source>
        <dbReference type="ARBA" id="ARBA00004496"/>
    </source>
</evidence>
<comment type="caution">
    <text evidence="8">The sequence shown here is derived from an EMBL/GenBank/DDBJ whole genome shotgun (WGS) entry which is preliminary data.</text>
</comment>
<sequence>MTGTIKKLVTEKGFGFITAEGLEKDLFFHSNSLVGVQFTELHEGDTLSFDVEDSEKGKNAVNVQRVVQPA</sequence>
<keyword evidence="5" id="KW-0010">Activator</keyword>
<evidence type="ECO:0000256" key="2">
    <source>
        <dbReference type="ARBA" id="ARBA00022490"/>
    </source>
</evidence>
<reference evidence="8 9" key="1">
    <citation type="journal article" date="2016" name="Nat. Commun.">
        <title>Thousands of microbial genomes shed light on interconnected biogeochemical processes in an aquifer system.</title>
        <authorList>
            <person name="Anantharaman K."/>
            <person name="Brown C.T."/>
            <person name="Hug L.A."/>
            <person name="Sharon I."/>
            <person name="Castelle C.J."/>
            <person name="Probst A.J."/>
            <person name="Thomas B.C."/>
            <person name="Singh A."/>
            <person name="Wilkins M.J."/>
            <person name="Karaoz U."/>
            <person name="Brodie E.L."/>
            <person name="Williams K.H."/>
            <person name="Hubbard S.S."/>
            <person name="Banfield J.F."/>
        </authorList>
    </citation>
    <scope>NUCLEOTIDE SEQUENCE [LARGE SCALE GENOMIC DNA]</scope>
</reference>
<dbReference type="PANTHER" id="PTHR46565:SF20">
    <property type="entry name" value="COLD SHOCK DOMAIN-CONTAINING PROTEIN 4"/>
    <property type="match status" value="1"/>
</dbReference>
<dbReference type="SMART" id="SM00357">
    <property type="entry name" value="CSP"/>
    <property type="match status" value="1"/>
</dbReference>
<dbReference type="PROSITE" id="PS51857">
    <property type="entry name" value="CSD_2"/>
    <property type="match status" value="1"/>
</dbReference>
<keyword evidence="6" id="KW-0804">Transcription</keyword>
<dbReference type="PRINTS" id="PR00050">
    <property type="entry name" value="COLDSHOCK"/>
</dbReference>
<proteinExistence type="predicted"/>
<dbReference type="PIRSF" id="PIRSF002599">
    <property type="entry name" value="Cold_shock_A"/>
    <property type="match status" value="1"/>
</dbReference>
<dbReference type="Gene3D" id="2.40.50.140">
    <property type="entry name" value="Nucleic acid-binding proteins"/>
    <property type="match status" value="1"/>
</dbReference>
<accession>A0A1F6V8F4</accession>
<evidence type="ECO:0000256" key="5">
    <source>
        <dbReference type="ARBA" id="ARBA00023159"/>
    </source>
</evidence>
<dbReference type="PANTHER" id="PTHR46565">
    <property type="entry name" value="COLD SHOCK DOMAIN PROTEIN 2"/>
    <property type="match status" value="1"/>
</dbReference>
<organism evidence="8 9">
    <name type="scientific">Candidatus Nomurabacteria bacterium RIFCSPHIGHO2_01_FULL_40_24b</name>
    <dbReference type="NCBI Taxonomy" id="1801739"/>
    <lineage>
        <taxon>Bacteria</taxon>
        <taxon>Candidatus Nomuraibacteriota</taxon>
    </lineage>
</organism>
<dbReference type="InterPro" id="IPR012156">
    <property type="entry name" value="Cold_shock_CspA"/>
</dbReference>
<dbReference type="CDD" id="cd04458">
    <property type="entry name" value="CSP_CDS"/>
    <property type="match status" value="1"/>
</dbReference>
<dbReference type="GO" id="GO:0005737">
    <property type="term" value="C:cytoplasm"/>
    <property type="evidence" value="ECO:0007669"/>
    <property type="project" value="UniProtKB-SubCell"/>
</dbReference>
<evidence type="ECO:0000256" key="6">
    <source>
        <dbReference type="ARBA" id="ARBA00023163"/>
    </source>
</evidence>
<evidence type="ECO:0000259" key="7">
    <source>
        <dbReference type="PROSITE" id="PS51857"/>
    </source>
</evidence>
<feature type="domain" description="CSD" evidence="7">
    <location>
        <begin position="1"/>
        <end position="65"/>
    </location>
</feature>
<dbReference type="InterPro" id="IPR011129">
    <property type="entry name" value="CSD"/>
</dbReference>
<keyword evidence="3" id="KW-0805">Transcription regulation</keyword>
<dbReference type="GO" id="GO:0003677">
    <property type="term" value="F:DNA binding"/>
    <property type="evidence" value="ECO:0007669"/>
    <property type="project" value="UniProtKB-KW"/>
</dbReference>
<dbReference type="Proteomes" id="UP000177370">
    <property type="component" value="Unassembled WGS sequence"/>
</dbReference>
<dbReference type="InterPro" id="IPR012340">
    <property type="entry name" value="NA-bd_OB-fold"/>
</dbReference>
<evidence type="ECO:0000313" key="8">
    <source>
        <dbReference type="EMBL" id="OGI65923.1"/>
    </source>
</evidence>
<dbReference type="InterPro" id="IPR002059">
    <property type="entry name" value="CSP_DNA-bd"/>
</dbReference>
<evidence type="ECO:0000256" key="3">
    <source>
        <dbReference type="ARBA" id="ARBA00023015"/>
    </source>
</evidence>
<dbReference type="SUPFAM" id="SSF50249">
    <property type="entry name" value="Nucleic acid-binding proteins"/>
    <property type="match status" value="1"/>
</dbReference>
<comment type="subcellular location">
    <subcellularLocation>
        <location evidence="1">Cytoplasm</location>
    </subcellularLocation>
</comment>
<name>A0A1F6V8F4_9BACT</name>
<dbReference type="Pfam" id="PF00313">
    <property type="entry name" value="CSD"/>
    <property type="match status" value="1"/>
</dbReference>
<evidence type="ECO:0000256" key="4">
    <source>
        <dbReference type="ARBA" id="ARBA00023125"/>
    </source>
</evidence>